<evidence type="ECO:0000313" key="2">
    <source>
        <dbReference type="EMBL" id="CBJ28216.1"/>
    </source>
</evidence>
<dbReference type="Proteomes" id="UP000002630">
    <property type="component" value="Linkage Group LG30"/>
</dbReference>
<gene>
    <name evidence="2" type="ORF">Esi_0096_0028</name>
</gene>
<feature type="region of interest" description="Disordered" evidence="1">
    <location>
        <begin position="1"/>
        <end position="180"/>
    </location>
</feature>
<accession>D7G952</accession>
<dbReference type="EMBL" id="FN649201">
    <property type="protein sequence ID" value="CBJ28216.1"/>
    <property type="molecule type" value="Genomic_DNA"/>
</dbReference>
<proteinExistence type="predicted"/>
<feature type="compositionally biased region" description="Polar residues" evidence="1">
    <location>
        <begin position="9"/>
        <end position="20"/>
    </location>
</feature>
<dbReference type="InParanoid" id="D7G952"/>
<protein>
    <submittedName>
        <fullName evidence="2">Uncharacterized protein</fullName>
    </submittedName>
</protein>
<keyword evidence="3" id="KW-1185">Reference proteome</keyword>
<reference evidence="2 3" key="1">
    <citation type="journal article" date="2010" name="Nature">
        <title>The Ectocarpus genome and the independent evolution of multicellularity in brown algae.</title>
        <authorList>
            <person name="Cock J.M."/>
            <person name="Sterck L."/>
            <person name="Rouze P."/>
            <person name="Scornet D."/>
            <person name="Allen A.E."/>
            <person name="Amoutzias G."/>
            <person name="Anthouard V."/>
            <person name="Artiguenave F."/>
            <person name="Aury J.M."/>
            <person name="Badger J.H."/>
            <person name="Beszteri B."/>
            <person name="Billiau K."/>
            <person name="Bonnet E."/>
            <person name="Bothwell J.H."/>
            <person name="Bowler C."/>
            <person name="Boyen C."/>
            <person name="Brownlee C."/>
            <person name="Carrano C.J."/>
            <person name="Charrier B."/>
            <person name="Cho G.Y."/>
            <person name="Coelho S.M."/>
            <person name="Collen J."/>
            <person name="Corre E."/>
            <person name="Da Silva C."/>
            <person name="Delage L."/>
            <person name="Delaroque N."/>
            <person name="Dittami S.M."/>
            <person name="Doulbeau S."/>
            <person name="Elias M."/>
            <person name="Farnham G."/>
            <person name="Gachon C.M."/>
            <person name="Gschloessl B."/>
            <person name="Heesch S."/>
            <person name="Jabbari K."/>
            <person name="Jubin C."/>
            <person name="Kawai H."/>
            <person name="Kimura K."/>
            <person name="Kloareg B."/>
            <person name="Kupper F.C."/>
            <person name="Lang D."/>
            <person name="Le Bail A."/>
            <person name="Leblanc C."/>
            <person name="Lerouge P."/>
            <person name="Lohr M."/>
            <person name="Lopez P.J."/>
            <person name="Martens C."/>
            <person name="Maumus F."/>
            <person name="Michel G."/>
            <person name="Miranda-Saavedra D."/>
            <person name="Morales J."/>
            <person name="Moreau H."/>
            <person name="Motomura T."/>
            <person name="Nagasato C."/>
            <person name="Napoli C.A."/>
            <person name="Nelson D.R."/>
            <person name="Nyvall-Collen P."/>
            <person name="Peters A.F."/>
            <person name="Pommier C."/>
            <person name="Potin P."/>
            <person name="Poulain J."/>
            <person name="Quesneville H."/>
            <person name="Read B."/>
            <person name="Rensing S.A."/>
            <person name="Ritter A."/>
            <person name="Rousvoal S."/>
            <person name="Samanta M."/>
            <person name="Samson G."/>
            <person name="Schroeder D.C."/>
            <person name="Segurens B."/>
            <person name="Strittmatter M."/>
            <person name="Tonon T."/>
            <person name="Tregear J.W."/>
            <person name="Valentin K."/>
            <person name="von Dassow P."/>
            <person name="Yamagishi T."/>
            <person name="Van de Peer Y."/>
            <person name="Wincker P."/>
        </authorList>
    </citation>
    <scope>NUCLEOTIDE SEQUENCE [LARGE SCALE GENOMIC DNA]</scope>
    <source>
        <strain evidence="3">Ec32 / CCAP1310/4</strain>
    </source>
</reference>
<dbReference type="EMBL" id="FN649755">
    <property type="protein sequence ID" value="CBJ28216.1"/>
    <property type="molecule type" value="Genomic_DNA"/>
</dbReference>
<name>D7G952_ECTSI</name>
<dbReference type="AlphaFoldDB" id="D7G952"/>
<evidence type="ECO:0000256" key="1">
    <source>
        <dbReference type="SAM" id="MobiDB-lite"/>
    </source>
</evidence>
<evidence type="ECO:0000313" key="3">
    <source>
        <dbReference type="Proteomes" id="UP000002630"/>
    </source>
</evidence>
<feature type="compositionally biased region" description="Basic and acidic residues" evidence="1">
    <location>
        <begin position="92"/>
        <end position="111"/>
    </location>
</feature>
<organism evidence="2 3">
    <name type="scientific">Ectocarpus siliculosus</name>
    <name type="common">Brown alga</name>
    <name type="synonym">Conferva siliculosa</name>
    <dbReference type="NCBI Taxonomy" id="2880"/>
    <lineage>
        <taxon>Eukaryota</taxon>
        <taxon>Sar</taxon>
        <taxon>Stramenopiles</taxon>
        <taxon>Ochrophyta</taxon>
        <taxon>PX clade</taxon>
        <taxon>Phaeophyceae</taxon>
        <taxon>Ectocarpales</taxon>
        <taxon>Ectocarpaceae</taxon>
        <taxon>Ectocarpus</taxon>
    </lineage>
</organism>
<sequence length="180" mass="19128">MPGRLVVARSQNPPGMNNAISGARTRGTNKGHGGGVIPRRKPGLEARSIRAHAAMSFLKDRVGPTDQGGPGWAGAARRETQERGIGGTYGGERTRSQRTSGEDLQKERRESLGPGGTSEANDASGDRKQTSHPEEHEEEEETEQKHGDAHQPGERPEAKLGTAAEAGPLEGPKAWENLGD</sequence>
<feature type="compositionally biased region" description="Basic and acidic residues" evidence="1">
    <location>
        <begin position="124"/>
        <end position="135"/>
    </location>
</feature>
<feature type="compositionally biased region" description="Basic and acidic residues" evidence="1">
    <location>
        <begin position="143"/>
        <end position="158"/>
    </location>
</feature>